<dbReference type="Gene3D" id="2.20.70.150">
    <property type="match status" value="1"/>
</dbReference>
<gene>
    <name evidence="2" type="ORF">EZI54_21425</name>
</gene>
<dbReference type="PANTHER" id="PTHR36156">
    <property type="entry name" value="SLR2101 PROTEIN"/>
    <property type="match status" value="1"/>
</dbReference>
<protein>
    <submittedName>
        <fullName evidence="2">Cupin domain-containing protein</fullName>
    </submittedName>
</protein>
<feature type="domain" description="Cupin type-2" evidence="1">
    <location>
        <begin position="107"/>
        <end position="169"/>
    </location>
</feature>
<evidence type="ECO:0000259" key="1">
    <source>
        <dbReference type="Pfam" id="PF07883"/>
    </source>
</evidence>
<evidence type="ECO:0000313" key="2">
    <source>
        <dbReference type="EMBL" id="TBW48312.1"/>
    </source>
</evidence>
<dbReference type="PANTHER" id="PTHR36156:SF2">
    <property type="entry name" value="CUPIN TYPE-2 DOMAIN-CONTAINING PROTEIN"/>
    <property type="match status" value="1"/>
</dbReference>
<evidence type="ECO:0000313" key="3">
    <source>
        <dbReference type="Proteomes" id="UP000313645"/>
    </source>
</evidence>
<sequence length="176" mass="18964">MQVRRIVTGHDAEGKPVFVSDDTAPRAADFADIPGYGFAQVWCNAPNAGTADTEDLTQVRTSLIPAAGGCSMLMVSLPPDSVMASPLNPERAFAQMAEQLPGLIECFDPEQPGMHQTPTIDYGVLLEGELWLELDGGEARVLKPGDVVIQNGTRHAWRNKSDRVAKAVFFMIGAPQ</sequence>
<dbReference type="InterPro" id="IPR011051">
    <property type="entry name" value="RmlC_Cupin_sf"/>
</dbReference>
<reference evidence="2 3" key="1">
    <citation type="submission" date="2019-02" db="EMBL/GenBank/DDBJ databases">
        <title>Marinobacter halodurans sp. nov., a marine bacterium isolated from sea tidal flat.</title>
        <authorList>
            <person name="Yoo Y."/>
            <person name="Lee D.W."/>
            <person name="Kim B.S."/>
            <person name="Kim J.-J."/>
        </authorList>
    </citation>
    <scope>NUCLEOTIDE SEQUENCE [LARGE SCALE GENOMIC DNA]</scope>
    <source>
        <strain evidence="2 3">YJ-S3-2</strain>
    </source>
</reference>
<dbReference type="EMBL" id="SJDL01000050">
    <property type="protein sequence ID" value="TBW48312.1"/>
    <property type="molecule type" value="Genomic_DNA"/>
</dbReference>
<accession>A0ABY1ZEF4</accession>
<dbReference type="InterPro" id="IPR047142">
    <property type="entry name" value="OryJ/VirC-like"/>
</dbReference>
<dbReference type="Gene3D" id="2.60.120.10">
    <property type="entry name" value="Jelly Rolls"/>
    <property type="match status" value="1"/>
</dbReference>
<name>A0ABY1ZEF4_9GAMM</name>
<dbReference type="InterPro" id="IPR013096">
    <property type="entry name" value="Cupin_2"/>
</dbReference>
<dbReference type="RefSeq" id="WP_131483926.1">
    <property type="nucleotide sequence ID" value="NZ_SJDL01000050.1"/>
</dbReference>
<dbReference type="InterPro" id="IPR014710">
    <property type="entry name" value="RmlC-like_jellyroll"/>
</dbReference>
<dbReference type="Proteomes" id="UP000313645">
    <property type="component" value="Unassembled WGS sequence"/>
</dbReference>
<comment type="caution">
    <text evidence="2">The sequence shown here is derived from an EMBL/GenBank/DDBJ whole genome shotgun (WGS) entry which is preliminary data.</text>
</comment>
<dbReference type="CDD" id="cd02231">
    <property type="entry name" value="cupin_BLL6423-like"/>
    <property type="match status" value="1"/>
</dbReference>
<dbReference type="Pfam" id="PF07883">
    <property type="entry name" value="Cupin_2"/>
    <property type="match status" value="1"/>
</dbReference>
<proteinExistence type="predicted"/>
<dbReference type="SUPFAM" id="SSF51182">
    <property type="entry name" value="RmlC-like cupins"/>
    <property type="match status" value="1"/>
</dbReference>
<organism evidence="2 3">
    <name type="scientific">Marinobacter halodurans</name>
    <dbReference type="NCBI Taxonomy" id="2528979"/>
    <lineage>
        <taxon>Bacteria</taxon>
        <taxon>Pseudomonadati</taxon>
        <taxon>Pseudomonadota</taxon>
        <taxon>Gammaproteobacteria</taxon>
        <taxon>Pseudomonadales</taxon>
        <taxon>Marinobacteraceae</taxon>
        <taxon>Marinobacter</taxon>
    </lineage>
</organism>
<keyword evidence="3" id="KW-1185">Reference proteome</keyword>